<evidence type="ECO:0000256" key="1">
    <source>
        <dbReference type="SAM" id="Phobius"/>
    </source>
</evidence>
<protein>
    <submittedName>
        <fullName evidence="2">Uncharacterized protein</fullName>
    </submittedName>
</protein>
<gene>
    <name evidence="2" type="ORF">GCM10025863_30890</name>
</gene>
<dbReference type="RefSeq" id="WP_286301010.1">
    <property type="nucleotide sequence ID" value="NZ_AP027728.1"/>
</dbReference>
<feature type="transmembrane region" description="Helical" evidence="1">
    <location>
        <begin position="94"/>
        <end position="115"/>
    </location>
</feature>
<accession>A0ABN6X6Q2</accession>
<keyword evidence="1" id="KW-0472">Membrane</keyword>
<keyword evidence="3" id="KW-1185">Reference proteome</keyword>
<keyword evidence="1" id="KW-0812">Transmembrane</keyword>
<feature type="transmembrane region" description="Helical" evidence="1">
    <location>
        <begin position="62"/>
        <end position="82"/>
    </location>
</feature>
<keyword evidence="1" id="KW-1133">Transmembrane helix</keyword>
<organism evidence="2 3">
    <name type="scientific">Microbacterium suwonense</name>
    <dbReference type="NCBI Taxonomy" id="683047"/>
    <lineage>
        <taxon>Bacteria</taxon>
        <taxon>Bacillati</taxon>
        <taxon>Actinomycetota</taxon>
        <taxon>Actinomycetes</taxon>
        <taxon>Micrococcales</taxon>
        <taxon>Microbacteriaceae</taxon>
        <taxon>Microbacterium</taxon>
    </lineage>
</organism>
<proteinExistence type="predicted"/>
<dbReference type="EMBL" id="AP027728">
    <property type="protein sequence ID" value="BDZ40475.1"/>
    <property type="molecule type" value="Genomic_DNA"/>
</dbReference>
<name>A0ABN6X6Q2_9MICO</name>
<evidence type="ECO:0000313" key="2">
    <source>
        <dbReference type="EMBL" id="BDZ40475.1"/>
    </source>
</evidence>
<evidence type="ECO:0000313" key="3">
    <source>
        <dbReference type="Proteomes" id="UP001321543"/>
    </source>
</evidence>
<feature type="transmembrane region" description="Helical" evidence="1">
    <location>
        <begin position="6"/>
        <end position="25"/>
    </location>
</feature>
<reference evidence="3" key="1">
    <citation type="journal article" date="2019" name="Int. J. Syst. Evol. Microbiol.">
        <title>The Global Catalogue of Microorganisms (GCM) 10K type strain sequencing project: providing services to taxonomists for standard genome sequencing and annotation.</title>
        <authorList>
            <consortium name="The Broad Institute Genomics Platform"/>
            <consortium name="The Broad Institute Genome Sequencing Center for Infectious Disease"/>
            <person name="Wu L."/>
            <person name="Ma J."/>
        </authorList>
    </citation>
    <scope>NUCLEOTIDE SEQUENCE [LARGE SCALE GENOMIC DNA]</scope>
    <source>
        <strain evidence="3">NBRC 106310</strain>
    </source>
</reference>
<sequence length="118" mass="12411">MNAPYLVLAIVTLISTAPSLFFSAVEMRSTDPKTRVIAQYTTARSLALFLLAIVPLCGRFDGWLLAIAVAMLIVQAIDGAIALRARSAGMGTPLVNIIGPFATAVASAACIWWFLAAG</sequence>
<feature type="transmembrane region" description="Helical" evidence="1">
    <location>
        <begin position="37"/>
        <end position="56"/>
    </location>
</feature>
<dbReference type="Proteomes" id="UP001321543">
    <property type="component" value="Chromosome"/>
</dbReference>